<keyword evidence="1" id="KW-1133">Transmembrane helix</keyword>
<reference evidence="2 3" key="1">
    <citation type="submission" date="2021-01" db="EMBL/GenBank/DDBJ databases">
        <title>Whole genome shotgun sequence of Catellatospora citrea NBRC 14495.</title>
        <authorList>
            <person name="Komaki H."/>
            <person name="Tamura T."/>
        </authorList>
    </citation>
    <scope>NUCLEOTIDE SEQUENCE [LARGE SCALE GENOMIC DNA]</scope>
    <source>
        <strain evidence="2 3">NBRC 14495</strain>
    </source>
</reference>
<gene>
    <name evidence="2" type="ORF">Cci01nite_11870</name>
</gene>
<keyword evidence="1" id="KW-0812">Transmembrane</keyword>
<dbReference type="AlphaFoldDB" id="A0A8J3KFT4"/>
<evidence type="ECO:0000313" key="2">
    <source>
        <dbReference type="EMBL" id="GIF96093.1"/>
    </source>
</evidence>
<proteinExistence type="predicted"/>
<feature type="transmembrane region" description="Helical" evidence="1">
    <location>
        <begin position="60"/>
        <end position="82"/>
    </location>
</feature>
<dbReference type="Proteomes" id="UP000659904">
    <property type="component" value="Unassembled WGS sequence"/>
</dbReference>
<protein>
    <submittedName>
        <fullName evidence="2">Uncharacterized protein</fullName>
    </submittedName>
</protein>
<comment type="caution">
    <text evidence="2">The sequence shown here is derived from an EMBL/GenBank/DDBJ whole genome shotgun (WGS) entry which is preliminary data.</text>
</comment>
<keyword evidence="1" id="KW-0472">Membrane</keyword>
<evidence type="ECO:0000313" key="3">
    <source>
        <dbReference type="Proteomes" id="UP000659904"/>
    </source>
</evidence>
<evidence type="ECO:0000256" key="1">
    <source>
        <dbReference type="SAM" id="Phobius"/>
    </source>
</evidence>
<accession>A0A8J3KFT4</accession>
<dbReference type="EMBL" id="BONH01000002">
    <property type="protein sequence ID" value="GIF96093.1"/>
    <property type="molecule type" value="Genomic_DNA"/>
</dbReference>
<sequence length="166" mass="17984">MGQTGGPVTGQNAAVPSVAPRRSKRLTPLPALGPLYLVGIAICATLVVEAFVDGRYTDPMLIPLVVLLIAAYGGLRQGIYLVGDQLILRFGLGRTVVALSRVREFTIRPLPGRVGTRLLHLELLDGTQVATSVGVSRNLFSPVVRLPFEKLVALVEQLDTHRRQFH</sequence>
<feature type="transmembrane region" description="Helical" evidence="1">
    <location>
        <begin position="29"/>
        <end position="48"/>
    </location>
</feature>
<organism evidence="2 3">
    <name type="scientific">Catellatospora citrea</name>
    <dbReference type="NCBI Taxonomy" id="53366"/>
    <lineage>
        <taxon>Bacteria</taxon>
        <taxon>Bacillati</taxon>
        <taxon>Actinomycetota</taxon>
        <taxon>Actinomycetes</taxon>
        <taxon>Micromonosporales</taxon>
        <taxon>Micromonosporaceae</taxon>
        <taxon>Catellatospora</taxon>
    </lineage>
</organism>
<name>A0A8J3KFT4_9ACTN</name>
<keyword evidence="3" id="KW-1185">Reference proteome</keyword>